<accession>A0A0H3ZKP4</accession>
<keyword evidence="1" id="KW-0812">Transmembrane</keyword>
<dbReference type="AlphaFoldDB" id="A0A0H3ZKP4"/>
<organism evidence="2">
    <name type="scientific">Vibrio tasmaniensis</name>
    <dbReference type="NCBI Taxonomy" id="212663"/>
    <lineage>
        <taxon>Bacteria</taxon>
        <taxon>Pseudomonadati</taxon>
        <taxon>Pseudomonadota</taxon>
        <taxon>Gammaproteobacteria</taxon>
        <taxon>Vibrionales</taxon>
        <taxon>Vibrionaceae</taxon>
        <taxon>Vibrio</taxon>
    </lineage>
</organism>
<dbReference type="EMBL" id="KP795503">
    <property type="protein sequence ID" value="AKN36633.1"/>
    <property type="molecule type" value="Genomic_DNA"/>
</dbReference>
<protein>
    <submittedName>
        <fullName evidence="2">Uncharacterized protein</fullName>
    </submittedName>
</protein>
<keyword evidence="1" id="KW-1133">Transmembrane helix</keyword>
<name>A0A0H3ZKP4_9VIBR</name>
<reference evidence="2" key="1">
    <citation type="journal article" date="2015" name="MBio">
        <title>Eco-Evolutionary Dynamics of Episomes among Ecologically Cohesive Bacterial Populations.</title>
        <authorList>
            <person name="Xue H."/>
            <person name="Cordero O.X."/>
            <person name="Camas F.M."/>
            <person name="Trimble W."/>
            <person name="Meyer F."/>
            <person name="Guglielmini J."/>
            <person name="Rocha E.P."/>
            <person name="Polz M.F."/>
        </authorList>
    </citation>
    <scope>NUCLEOTIDE SEQUENCE</scope>
    <source>
        <strain evidence="2">1F_169</strain>
        <strain evidence="3">1F_9</strain>
    </source>
</reference>
<evidence type="ECO:0000256" key="1">
    <source>
        <dbReference type="SAM" id="Phobius"/>
    </source>
</evidence>
<dbReference type="EMBL" id="KP795559">
    <property type="protein sequence ID" value="AKN38008.1"/>
    <property type="molecule type" value="Genomic_DNA"/>
</dbReference>
<evidence type="ECO:0000313" key="2">
    <source>
        <dbReference type="EMBL" id="AKN36633.1"/>
    </source>
</evidence>
<keyword evidence="1" id="KW-0472">Membrane</keyword>
<evidence type="ECO:0000313" key="3">
    <source>
        <dbReference type="EMBL" id="AKN38008.1"/>
    </source>
</evidence>
<proteinExistence type="predicted"/>
<sequence>MSKLNLDIRYTNSKKDTELTVGVNYESSEAQNDQSPRNKLGLVLDYLPLAINLILGCVPIFLDAVSQVI</sequence>
<feature type="transmembrane region" description="Helical" evidence="1">
    <location>
        <begin position="46"/>
        <end position="65"/>
    </location>
</feature>